<dbReference type="Proteomes" id="UP000000328">
    <property type="component" value="Chromosome"/>
</dbReference>
<evidence type="ECO:0000259" key="1">
    <source>
        <dbReference type="Pfam" id="PF19575"/>
    </source>
</evidence>
<dbReference type="PATRIC" id="fig|749927.5.peg.6613"/>
<dbReference type="KEGG" id="amd:AMED_6360"/>
<reference evidence="2 3" key="1">
    <citation type="journal article" date="2010" name="Cell Res.">
        <title>Complete genome sequence of the rifamycin SV-producing Amycolatopsis mediterranei U32 revealed its genetic characteristics in phylogeny and metabolism.</title>
        <authorList>
            <person name="Zhao W."/>
            <person name="Zhong Y."/>
            <person name="Yuan H."/>
            <person name="Wang J."/>
            <person name="Zheng H."/>
            <person name="Wang Y."/>
            <person name="Cen X."/>
            <person name="Xu F."/>
            <person name="Bai J."/>
            <person name="Han X."/>
            <person name="Lu G."/>
            <person name="Zhu Y."/>
            <person name="Shao Z."/>
            <person name="Yan H."/>
            <person name="Li C."/>
            <person name="Peng N."/>
            <person name="Zhang Z."/>
            <person name="Zhang Y."/>
            <person name="Lin W."/>
            <person name="Fan Y."/>
            <person name="Qin Z."/>
            <person name="Hu Y."/>
            <person name="Zhu B."/>
            <person name="Wang S."/>
            <person name="Ding X."/>
            <person name="Zhao G.P."/>
        </authorList>
    </citation>
    <scope>NUCLEOTIDE SEQUENCE [LARGE SCALE GENOMIC DNA]</scope>
    <source>
        <strain evidence="3">U-32</strain>
    </source>
</reference>
<dbReference type="HOGENOM" id="CLU_2079804_0_0_11"/>
<proteinExistence type="predicted"/>
<dbReference type="GeneID" id="92874019"/>
<sequence>MAERGRHDDSENAGFERDSDLVRAYERGTSIGELAERTGLSYTWMRRRLINAGAELRPRPVAKACPVPIEQLADEYRAGASILQLAKTHGLYYKRVRELLLDHEVPLRPSTRAIPET</sequence>
<evidence type="ECO:0000313" key="3">
    <source>
        <dbReference type="Proteomes" id="UP000000328"/>
    </source>
</evidence>
<feature type="domain" description="Helix-turn-helix" evidence="1">
    <location>
        <begin position="70"/>
        <end position="109"/>
    </location>
</feature>
<gene>
    <name evidence="2" type="ordered locus">AMED_6360</name>
</gene>
<dbReference type="AlphaFoldDB" id="A0A0H3DEN5"/>
<dbReference type="OrthoDB" id="3637980at2"/>
<protein>
    <recommendedName>
        <fullName evidence="1">Helix-turn-helix domain-containing protein</fullName>
    </recommendedName>
</protein>
<dbReference type="EMBL" id="CP002000">
    <property type="protein sequence ID" value="ADJ48094.1"/>
    <property type="molecule type" value="Genomic_DNA"/>
</dbReference>
<dbReference type="InterPro" id="IPR045745">
    <property type="entry name" value="HTH_58_Actinobacteria-type"/>
</dbReference>
<name>A0A0H3DEN5_AMYMU</name>
<evidence type="ECO:0000313" key="2">
    <source>
        <dbReference type="EMBL" id="ADJ48094.1"/>
    </source>
</evidence>
<dbReference type="Pfam" id="PF19575">
    <property type="entry name" value="HTH_58"/>
    <property type="match status" value="2"/>
</dbReference>
<accession>A0A0H3DEN5</accession>
<organism evidence="2 3">
    <name type="scientific">Amycolatopsis mediterranei (strain U-32)</name>
    <dbReference type="NCBI Taxonomy" id="749927"/>
    <lineage>
        <taxon>Bacteria</taxon>
        <taxon>Bacillati</taxon>
        <taxon>Actinomycetota</taxon>
        <taxon>Actinomycetes</taxon>
        <taxon>Pseudonocardiales</taxon>
        <taxon>Pseudonocardiaceae</taxon>
        <taxon>Amycolatopsis</taxon>
    </lineage>
</organism>
<feature type="domain" description="Helix-turn-helix" evidence="1">
    <location>
        <begin position="19"/>
        <end position="59"/>
    </location>
</feature>
<dbReference type="RefSeq" id="WP_013228143.1">
    <property type="nucleotide sequence ID" value="NC_014318.1"/>
</dbReference>